<proteinExistence type="predicted"/>
<feature type="compositionally biased region" description="Acidic residues" evidence="1">
    <location>
        <begin position="99"/>
        <end position="112"/>
    </location>
</feature>
<protein>
    <submittedName>
        <fullName evidence="2">Uncharacterized protein</fullName>
    </submittedName>
</protein>
<organism evidence="2">
    <name type="scientific">Pseudo-nitzschia australis</name>
    <dbReference type="NCBI Taxonomy" id="44445"/>
    <lineage>
        <taxon>Eukaryota</taxon>
        <taxon>Sar</taxon>
        <taxon>Stramenopiles</taxon>
        <taxon>Ochrophyta</taxon>
        <taxon>Bacillariophyta</taxon>
        <taxon>Bacillariophyceae</taxon>
        <taxon>Bacillariophycidae</taxon>
        <taxon>Bacillariales</taxon>
        <taxon>Bacillariaceae</taxon>
        <taxon>Pseudo-nitzschia</taxon>
    </lineage>
</organism>
<feature type="region of interest" description="Disordered" evidence="1">
    <location>
        <begin position="1"/>
        <end position="168"/>
    </location>
</feature>
<accession>A0A7S4AVE4</accession>
<feature type="compositionally biased region" description="Basic residues" evidence="1">
    <location>
        <begin position="121"/>
        <end position="130"/>
    </location>
</feature>
<evidence type="ECO:0000256" key="1">
    <source>
        <dbReference type="SAM" id="MobiDB-lite"/>
    </source>
</evidence>
<feature type="compositionally biased region" description="Basic and acidic residues" evidence="1">
    <location>
        <begin position="131"/>
        <end position="144"/>
    </location>
</feature>
<dbReference type="AlphaFoldDB" id="A0A7S4AVE4"/>
<gene>
    <name evidence="2" type="ORF">PAUS00366_LOCUS20738</name>
</gene>
<name>A0A7S4AVE4_9STRA</name>
<feature type="compositionally biased region" description="Basic residues" evidence="1">
    <location>
        <begin position="11"/>
        <end position="31"/>
    </location>
</feature>
<dbReference type="EMBL" id="HBIX01031256">
    <property type="protein sequence ID" value="CAE0727954.1"/>
    <property type="molecule type" value="Transcribed_RNA"/>
</dbReference>
<feature type="compositionally biased region" description="Basic residues" evidence="1">
    <location>
        <begin position="72"/>
        <end position="85"/>
    </location>
</feature>
<sequence length="168" mass="19177">MLATARPPGAGHRHQSRGPCRRRAKPPKKMRVVPVAVPLPARPPTRKKRDPSKSGAAVTTQQTRPGPFRTSGGRHRIPPPCRCRRSTFGWWAKKKKNDDDDIDEQQDGDDDHDDNHDNNHGARRKRRGRRQKDTKTTQRERREISFASIQTKQKTGKRDLLVPVSCKT</sequence>
<reference evidence="2" key="1">
    <citation type="submission" date="2021-01" db="EMBL/GenBank/DDBJ databases">
        <authorList>
            <person name="Corre E."/>
            <person name="Pelletier E."/>
            <person name="Niang G."/>
            <person name="Scheremetjew M."/>
            <person name="Finn R."/>
            <person name="Kale V."/>
            <person name="Holt S."/>
            <person name="Cochrane G."/>
            <person name="Meng A."/>
            <person name="Brown T."/>
            <person name="Cohen L."/>
        </authorList>
    </citation>
    <scope>NUCLEOTIDE SEQUENCE</scope>
    <source>
        <strain evidence="2">10249 10 AB</strain>
    </source>
</reference>
<evidence type="ECO:0000313" key="2">
    <source>
        <dbReference type="EMBL" id="CAE0727954.1"/>
    </source>
</evidence>